<evidence type="ECO:0000256" key="8">
    <source>
        <dbReference type="ARBA" id="ARBA00022990"/>
    </source>
</evidence>
<keyword evidence="10" id="KW-0238">DNA-binding</keyword>
<feature type="compositionally biased region" description="Basic and acidic residues" evidence="14">
    <location>
        <begin position="407"/>
        <end position="418"/>
    </location>
</feature>
<dbReference type="EMBL" id="BAAFST010000017">
    <property type="protein sequence ID" value="GAB1301231.1"/>
    <property type="molecule type" value="Genomic_DNA"/>
</dbReference>
<gene>
    <name evidence="17" type="ORF">APTSU1_001646900</name>
</gene>
<keyword evidence="7 13" id="KW-0694">RNA-binding</keyword>
<dbReference type="PANTHER" id="PTHR15683">
    <property type="entry name" value="SCAFFOLD ATTACHMENT FACTOR B-RELATED"/>
    <property type="match status" value="1"/>
</dbReference>
<keyword evidence="9" id="KW-0805">Transcription regulation</keyword>
<feature type="region of interest" description="Disordered" evidence="14">
    <location>
        <begin position="539"/>
        <end position="589"/>
    </location>
</feature>
<evidence type="ECO:0000256" key="2">
    <source>
        <dbReference type="ARBA" id="ARBA00022481"/>
    </source>
</evidence>
<dbReference type="InterPro" id="IPR012677">
    <property type="entry name" value="Nucleotide-bd_a/b_plait_sf"/>
</dbReference>
<evidence type="ECO:0000256" key="3">
    <source>
        <dbReference type="ARBA" id="ARBA00022491"/>
    </source>
</evidence>
<dbReference type="CDD" id="cd12679">
    <property type="entry name" value="RRM_SAFB1_SAFB2"/>
    <property type="match status" value="1"/>
</dbReference>
<evidence type="ECO:0000256" key="7">
    <source>
        <dbReference type="ARBA" id="ARBA00022884"/>
    </source>
</evidence>
<evidence type="ECO:0000256" key="4">
    <source>
        <dbReference type="ARBA" id="ARBA00022499"/>
    </source>
</evidence>
<dbReference type="Proteomes" id="UP001623349">
    <property type="component" value="Unassembled WGS sequence"/>
</dbReference>
<evidence type="ECO:0000313" key="17">
    <source>
        <dbReference type="EMBL" id="GAB1301231.1"/>
    </source>
</evidence>
<evidence type="ECO:0000256" key="12">
    <source>
        <dbReference type="ARBA" id="ARBA00023242"/>
    </source>
</evidence>
<evidence type="ECO:0000259" key="15">
    <source>
        <dbReference type="PROSITE" id="PS50102"/>
    </source>
</evidence>
<dbReference type="InterPro" id="IPR036361">
    <property type="entry name" value="SAP_dom_sf"/>
</dbReference>
<feature type="region of interest" description="Disordered" evidence="14">
    <location>
        <begin position="39"/>
        <end position="109"/>
    </location>
</feature>
<keyword evidence="12" id="KW-0539">Nucleus</keyword>
<dbReference type="Gene3D" id="3.30.70.330">
    <property type="match status" value="1"/>
</dbReference>
<dbReference type="InterPro" id="IPR051738">
    <property type="entry name" value="SAF_Modulators"/>
</dbReference>
<evidence type="ECO:0000256" key="9">
    <source>
        <dbReference type="ARBA" id="ARBA00023015"/>
    </source>
</evidence>
<feature type="compositionally biased region" description="Polar residues" evidence="14">
    <location>
        <begin position="299"/>
        <end position="313"/>
    </location>
</feature>
<dbReference type="Pfam" id="PF02037">
    <property type="entry name" value="SAP"/>
    <property type="match status" value="1"/>
</dbReference>
<dbReference type="PROSITE" id="PS50800">
    <property type="entry name" value="SAP"/>
    <property type="match status" value="1"/>
</dbReference>
<evidence type="ECO:0000256" key="14">
    <source>
        <dbReference type="SAM" id="MobiDB-lite"/>
    </source>
</evidence>
<keyword evidence="11" id="KW-0804">Transcription</keyword>
<comment type="caution">
    <text evidence="17">The sequence shown here is derived from an EMBL/GenBank/DDBJ whole genome shotgun (WGS) entry which is preliminary data.</text>
</comment>
<dbReference type="Gene3D" id="1.10.720.30">
    <property type="entry name" value="SAP domain"/>
    <property type="match status" value="1"/>
</dbReference>
<evidence type="ECO:0000256" key="11">
    <source>
        <dbReference type="ARBA" id="ARBA00023163"/>
    </source>
</evidence>
<feature type="domain" description="SAP" evidence="16">
    <location>
        <begin position="4"/>
        <end position="38"/>
    </location>
</feature>
<name>A0ABQ0FPS9_APOSI</name>
<feature type="compositionally biased region" description="Polar residues" evidence="14">
    <location>
        <begin position="374"/>
        <end position="393"/>
    </location>
</feature>
<proteinExistence type="predicted"/>
<organism evidence="17 18">
    <name type="scientific">Apodemus speciosus</name>
    <name type="common">Large Japanese field mouse</name>
    <dbReference type="NCBI Taxonomy" id="105296"/>
    <lineage>
        <taxon>Eukaryota</taxon>
        <taxon>Metazoa</taxon>
        <taxon>Chordata</taxon>
        <taxon>Craniata</taxon>
        <taxon>Vertebrata</taxon>
        <taxon>Euteleostomi</taxon>
        <taxon>Mammalia</taxon>
        <taxon>Eutheria</taxon>
        <taxon>Euarchontoglires</taxon>
        <taxon>Glires</taxon>
        <taxon>Rodentia</taxon>
        <taxon>Myomorpha</taxon>
        <taxon>Muroidea</taxon>
        <taxon>Muridae</taxon>
        <taxon>Murinae</taxon>
        <taxon>Apodemus</taxon>
    </lineage>
</organism>
<dbReference type="Pfam" id="PF00076">
    <property type="entry name" value="RRM_1"/>
    <property type="match status" value="1"/>
</dbReference>
<comment type="subcellular location">
    <subcellularLocation>
        <location evidence="1">Nucleus</location>
    </subcellularLocation>
</comment>
<evidence type="ECO:0000256" key="13">
    <source>
        <dbReference type="PROSITE-ProRule" id="PRU00176"/>
    </source>
</evidence>
<evidence type="ECO:0000313" key="18">
    <source>
        <dbReference type="Proteomes" id="UP001623349"/>
    </source>
</evidence>
<feature type="compositionally biased region" description="Acidic residues" evidence="14">
    <location>
        <begin position="272"/>
        <end position="293"/>
    </location>
</feature>
<evidence type="ECO:0000256" key="1">
    <source>
        <dbReference type="ARBA" id="ARBA00004123"/>
    </source>
</evidence>
<evidence type="ECO:0000256" key="10">
    <source>
        <dbReference type="ARBA" id="ARBA00023125"/>
    </source>
</evidence>
<dbReference type="InterPro" id="IPR000504">
    <property type="entry name" value="RRM_dom"/>
</dbReference>
<keyword evidence="18" id="KW-1185">Reference proteome</keyword>
<evidence type="ECO:0000256" key="5">
    <source>
        <dbReference type="ARBA" id="ARBA00022553"/>
    </source>
</evidence>
<dbReference type="SUPFAM" id="SSF68906">
    <property type="entry name" value="SAP domain"/>
    <property type="match status" value="1"/>
</dbReference>
<keyword evidence="8" id="KW-0007">Acetylation</keyword>
<dbReference type="PANTHER" id="PTHR15683:SF4">
    <property type="entry name" value="SCAFFOLD ATTACHMENT FACTOR B2"/>
    <property type="match status" value="1"/>
</dbReference>
<keyword evidence="5" id="KW-0597">Phosphoprotein</keyword>
<dbReference type="SMART" id="SM00513">
    <property type="entry name" value="SAP"/>
    <property type="match status" value="1"/>
</dbReference>
<feature type="compositionally biased region" description="Acidic residues" evidence="14">
    <location>
        <begin position="72"/>
        <end position="83"/>
    </location>
</feature>
<keyword evidence="3" id="KW-0678">Repressor</keyword>
<evidence type="ECO:0000256" key="6">
    <source>
        <dbReference type="ARBA" id="ARBA00022843"/>
    </source>
</evidence>
<keyword evidence="6" id="KW-0832">Ubl conjugation</keyword>
<protein>
    <submittedName>
        <fullName evidence="17">Scaffold attachment factor B2</fullName>
    </submittedName>
</protein>
<keyword evidence="2" id="KW-0488">Methylation</keyword>
<accession>A0ABQ0FPS9</accession>
<dbReference type="SMART" id="SM00360">
    <property type="entry name" value="RRM"/>
    <property type="match status" value="1"/>
</dbReference>
<keyword evidence="4" id="KW-1017">Isopeptide bond</keyword>
<dbReference type="InterPro" id="IPR003034">
    <property type="entry name" value="SAP_dom"/>
</dbReference>
<dbReference type="SUPFAM" id="SSF54928">
    <property type="entry name" value="RNA-binding domain, RBD"/>
    <property type="match status" value="1"/>
</dbReference>
<feature type="compositionally biased region" description="Basic and acidic residues" evidence="14">
    <location>
        <begin position="443"/>
        <end position="460"/>
    </location>
</feature>
<dbReference type="InterPro" id="IPR034781">
    <property type="entry name" value="SAFB1_2_RBD"/>
</dbReference>
<feature type="domain" description="RRM" evidence="15">
    <location>
        <begin position="467"/>
        <end position="545"/>
    </location>
</feature>
<feature type="compositionally biased region" description="Basic and acidic residues" evidence="14">
    <location>
        <begin position="539"/>
        <end position="581"/>
    </location>
</feature>
<evidence type="ECO:0000259" key="16">
    <source>
        <dbReference type="PROSITE" id="PS50800"/>
    </source>
</evidence>
<dbReference type="PROSITE" id="PS50102">
    <property type="entry name" value="RRM"/>
    <property type="match status" value="1"/>
</dbReference>
<sequence>MRRLSDLRVIDLRAELKKRNLDTGGNKSVLMERLKKAFKEEGQEPEEVGISWGASSKSAVRRNTKGSKMEEEGSEDNGLEEDSRDGQDGVVSLQSSQHGDIMDTGVPDGTAAEGLSVPCLEKADTDNQILHAFDDSKEYVAAQLGQLPAQLLKHAVNEDIFKNTLEASMSDLKVTLADEEAPLEPDLCMCCGSPRQSWGQMHRLHQAMQSGYKWPQENEKILDILGETCKSEPVKEEGSELEQPFAQATSSVGPDRKLAEEEDLFESCGHQEEEEEEEEEDDQEEEQEEEEGDLALASSCKSESPSAQCQWSEADTPLAVVKREPADAPVGGGGTRHRRKRKRRRKHQAQAEALGTGGDAGMDREPVGLEEPVEQSTALGSTAAQLPEATSQELVRAPTAALSPEPQDSKDDVKKFDFDACNDIPAAPKESSASEGADQKMSSVKEEQDIKPVIKDEKGRASCSSGRNLWVSGLSSSTRAADLKSLFSKHGKVIGAKVVTNARSPGARCYGFVTMSTSDEATKCISHLHRTELHGRMISVEKAKNEPSEKKSADRRACDQKEKVPGPDRPHPVKIKTEKYSDMASPVLW</sequence>
<reference evidence="17 18" key="1">
    <citation type="submission" date="2024-08" db="EMBL/GenBank/DDBJ databases">
        <title>The draft genome of Apodemus speciosus.</title>
        <authorList>
            <person name="Nabeshima K."/>
            <person name="Suzuki S."/>
            <person name="Onuma M."/>
        </authorList>
    </citation>
    <scope>NUCLEOTIDE SEQUENCE [LARGE SCALE GENOMIC DNA]</scope>
    <source>
        <strain evidence="17">IB14-021</strain>
    </source>
</reference>
<dbReference type="InterPro" id="IPR035979">
    <property type="entry name" value="RBD_domain_sf"/>
</dbReference>
<feature type="region of interest" description="Disordered" evidence="14">
    <location>
        <begin position="232"/>
        <end position="466"/>
    </location>
</feature>
<feature type="compositionally biased region" description="Basic residues" evidence="14">
    <location>
        <begin position="335"/>
        <end position="348"/>
    </location>
</feature>